<gene>
    <name evidence="1" type="ORF">HHI36_020084</name>
</gene>
<evidence type="ECO:0000313" key="2">
    <source>
        <dbReference type="Proteomes" id="UP001516400"/>
    </source>
</evidence>
<feature type="non-terminal residue" evidence="1">
    <location>
        <position position="103"/>
    </location>
</feature>
<dbReference type="Proteomes" id="UP001516400">
    <property type="component" value="Unassembled WGS sequence"/>
</dbReference>
<accession>A0ABD2N9N6</accession>
<evidence type="ECO:0000313" key="1">
    <source>
        <dbReference type="EMBL" id="KAL3275317.1"/>
    </source>
</evidence>
<name>A0ABD2N9N6_9CUCU</name>
<protein>
    <submittedName>
        <fullName evidence="1">Uncharacterized protein</fullName>
    </submittedName>
</protein>
<dbReference type="AlphaFoldDB" id="A0ABD2N9N6"/>
<organism evidence="1 2">
    <name type="scientific">Cryptolaemus montrouzieri</name>
    <dbReference type="NCBI Taxonomy" id="559131"/>
    <lineage>
        <taxon>Eukaryota</taxon>
        <taxon>Metazoa</taxon>
        <taxon>Ecdysozoa</taxon>
        <taxon>Arthropoda</taxon>
        <taxon>Hexapoda</taxon>
        <taxon>Insecta</taxon>
        <taxon>Pterygota</taxon>
        <taxon>Neoptera</taxon>
        <taxon>Endopterygota</taxon>
        <taxon>Coleoptera</taxon>
        <taxon>Polyphaga</taxon>
        <taxon>Cucujiformia</taxon>
        <taxon>Coccinelloidea</taxon>
        <taxon>Coccinellidae</taxon>
        <taxon>Scymninae</taxon>
        <taxon>Scymnini</taxon>
        <taxon>Cryptolaemus</taxon>
    </lineage>
</organism>
<reference evidence="1 2" key="1">
    <citation type="journal article" date="2021" name="BMC Biol.">
        <title>Horizontally acquired antibacterial genes associated with adaptive radiation of ladybird beetles.</title>
        <authorList>
            <person name="Li H.S."/>
            <person name="Tang X.F."/>
            <person name="Huang Y.H."/>
            <person name="Xu Z.Y."/>
            <person name="Chen M.L."/>
            <person name="Du X.Y."/>
            <person name="Qiu B.Y."/>
            <person name="Chen P.T."/>
            <person name="Zhang W."/>
            <person name="Slipinski A."/>
            <person name="Escalona H.E."/>
            <person name="Waterhouse R.M."/>
            <person name="Zwick A."/>
            <person name="Pang H."/>
        </authorList>
    </citation>
    <scope>NUCLEOTIDE SEQUENCE [LARGE SCALE GENOMIC DNA]</scope>
    <source>
        <strain evidence="1">SYSU2018</strain>
    </source>
</reference>
<comment type="caution">
    <text evidence="1">The sequence shown here is derived from an EMBL/GenBank/DDBJ whole genome shotgun (WGS) entry which is preliminary data.</text>
</comment>
<sequence length="103" mass="12053">MIEPRFDEAAGMKYRKYHHALNELLKKSKNDYFREQASKHKHDSRGLWRCVKGIADQRKQNDRIDHLKLDNGNISRSCQEIINSFNNYFAEIGSSLAAKVKTQ</sequence>
<proteinExistence type="predicted"/>
<dbReference type="EMBL" id="JABFTP020000083">
    <property type="protein sequence ID" value="KAL3275317.1"/>
    <property type="molecule type" value="Genomic_DNA"/>
</dbReference>
<keyword evidence="2" id="KW-1185">Reference proteome</keyword>